<evidence type="ECO:0000313" key="4">
    <source>
        <dbReference type="Proteomes" id="UP001434883"/>
    </source>
</evidence>
<feature type="compositionally biased region" description="Basic and acidic residues" evidence="1">
    <location>
        <begin position="78"/>
        <end position="91"/>
    </location>
</feature>
<reference evidence="3 4" key="1">
    <citation type="submission" date="2021-06" db="EMBL/GenBank/DDBJ databases">
        <authorList>
            <person name="Palmer J.M."/>
        </authorList>
    </citation>
    <scope>NUCLEOTIDE SEQUENCE [LARGE SCALE GENOMIC DNA]</scope>
    <source>
        <strain evidence="3 4">XC_2019</strain>
        <tissue evidence="3">Muscle</tissue>
    </source>
</reference>
<evidence type="ECO:0000256" key="2">
    <source>
        <dbReference type="SAM" id="Phobius"/>
    </source>
</evidence>
<accession>A0ABV0R327</accession>
<protein>
    <recommendedName>
        <fullName evidence="5">Synaptotagmin</fullName>
    </recommendedName>
</protein>
<feature type="transmembrane region" description="Helical" evidence="2">
    <location>
        <begin position="47"/>
        <end position="69"/>
    </location>
</feature>
<keyword evidence="2" id="KW-1133">Transmembrane helix</keyword>
<dbReference type="Proteomes" id="UP001434883">
    <property type="component" value="Unassembled WGS sequence"/>
</dbReference>
<sequence>MNHRAAQSTSFSPTKIPNAATTPAQNQTGIHTANKFMNELRSIHKPSWAAVAFCIVSLCMVLSFVLCIWKKCLIKKDKDKEKDKKRGKEQSKGGFDTEMDGGYNEVSYRTDAHAHQTHSRT</sequence>
<name>A0ABV0R327_9TELE</name>
<gene>
    <name evidence="3" type="ORF">XENOCAPTIV_004253</name>
</gene>
<keyword evidence="2" id="KW-0812">Transmembrane</keyword>
<evidence type="ECO:0000313" key="3">
    <source>
        <dbReference type="EMBL" id="MEQ2202504.1"/>
    </source>
</evidence>
<proteinExistence type="predicted"/>
<organism evidence="3 4">
    <name type="scientific">Xenoophorus captivus</name>
    <dbReference type="NCBI Taxonomy" id="1517983"/>
    <lineage>
        <taxon>Eukaryota</taxon>
        <taxon>Metazoa</taxon>
        <taxon>Chordata</taxon>
        <taxon>Craniata</taxon>
        <taxon>Vertebrata</taxon>
        <taxon>Euteleostomi</taxon>
        <taxon>Actinopterygii</taxon>
        <taxon>Neopterygii</taxon>
        <taxon>Teleostei</taxon>
        <taxon>Neoteleostei</taxon>
        <taxon>Acanthomorphata</taxon>
        <taxon>Ovalentaria</taxon>
        <taxon>Atherinomorphae</taxon>
        <taxon>Cyprinodontiformes</taxon>
        <taxon>Goodeidae</taxon>
        <taxon>Xenoophorus</taxon>
    </lineage>
</organism>
<keyword evidence="4" id="KW-1185">Reference proteome</keyword>
<evidence type="ECO:0000256" key="1">
    <source>
        <dbReference type="SAM" id="MobiDB-lite"/>
    </source>
</evidence>
<feature type="region of interest" description="Disordered" evidence="1">
    <location>
        <begin position="1"/>
        <end position="28"/>
    </location>
</feature>
<evidence type="ECO:0008006" key="5">
    <source>
        <dbReference type="Google" id="ProtNLM"/>
    </source>
</evidence>
<comment type="caution">
    <text evidence="3">The sequence shown here is derived from an EMBL/GenBank/DDBJ whole genome shotgun (WGS) entry which is preliminary data.</text>
</comment>
<feature type="region of interest" description="Disordered" evidence="1">
    <location>
        <begin position="78"/>
        <end position="121"/>
    </location>
</feature>
<dbReference type="CDD" id="cd21342">
    <property type="entry name" value="Syt1_2_N"/>
    <property type="match status" value="1"/>
</dbReference>
<keyword evidence="2" id="KW-0472">Membrane</keyword>
<dbReference type="EMBL" id="JAHRIN010033753">
    <property type="protein sequence ID" value="MEQ2202504.1"/>
    <property type="molecule type" value="Genomic_DNA"/>
</dbReference>